<dbReference type="EMBL" id="CP022347">
    <property type="protein sequence ID" value="ASQ30581.1"/>
    <property type="molecule type" value="Genomic_DNA"/>
</dbReference>
<proteinExistence type="predicted"/>
<dbReference type="KEGG" id="cavi:CAV_0920"/>
<keyword evidence="2" id="KW-0808">Transferase</keyword>
<sequence length="215" mass="25166">MKSFKFYLAIRAIFLLQWLIFLTCKKEFIGQRPGDKNYIFLFWHGRLALMPFIFKRLKLGKKRVFVMISEHKDGELIAKNIELFGIDSVRGSTYKGASSVLRASFKILDEKNCLAITPDGPRGPYHSISDGCVSIAQKKDVDIVLLNYEASRYWQFKSWDKMILPKPFSKIRYRIQEPFSLKNLDKDEAKRIIKEKFDMITKKDSFNKDKNALFS</sequence>
<dbReference type="InterPro" id="IPR007172">
    <property type="entry name" value="DUF374"/>
</dbReference>
<evidence type="ECO:0000313" key="2">
    <source>
        <dbReference type="EMBL" id="ASQ30581.1"/>
    </source>
</evidence>
<dbReference type="Pfam" id="PF04028">
    <property type="entry name" value="DUF374"/>
    <property type="match status" value="1"/>
</dbReference>
<evidence type="ECO:0000313" key="3">
    <source>
        <dbReference type="Proteomes" id="UP000201169"/>
    </source>
</evidence>
<organism evidence="2 3">
    <name type="scientific">Campylobacter avium LMG 24591</name>
    <dbReference type="NCBI Taxonomy" id="522484"/>
    <lineage>
        <taxon>Bacteria</taxon>
        <taxon>Pseudomonadati</taxon>
        <taxon>Campylobacterota</taxon>
        <taxon>Epsilonproteobacteria</taxon>
        <taxon>Campylobacterales</taxon>
        <taxon>Campylobacteraceae</taxon>
        <taxon>Campylobacter</taxon>
    </lineage>
</organism>
<reference evidence="2 3" key="1">
    <citation type="submission" date="2017-07" db="EMBL/GenBank/DDBJ databases">
        <title>Analysis of two Campylobacter avium genomes and identification of a novel hippuricase gene.</title>
        <authorList>
            <person name="Miller W.G."/>
            <person name="Chapman M.H."/>
            <person name="Yee E."/>
            <person name="Revez J."/>
            <person name="Bono J.L."/>
            <person name="Rossi M."/>
        </authorList>
    </citation>
    <scope>NUCLEOTIDE SEQUENCE [LARGE SCALE GENOMIC DNA]</scope>
    <source>
        <strain evidence="2 3">LMG 24591</strain>
    </source>
</reference>
<evidence type="ECO:0000259" key="1">
    <source>
        <dbReference type="Pfam" id="PF04028"/>
    </source>
</evidence>
<keyword evidence="2" id="KW-0012">Acyltransferase</keyword>
<dbReference type="Proteomes" id="UP000201169">
    <property type="component" value="Chromosome"/>
</dbReference>
<keyword evidence="3" id="KW-1185">Reference proteome</keyword>
<name>A0A222MXL8_9BACT</name>
<feature type="domain" description="DUF374" evidence="1">
    <location>
        <begin position="61"/>
        <end position="125"/>
    </location>
</feature>
<dbReference type="CDD" id="cd07983">
    <property type="entry name" value="LPLAT_DUF374-like"/>
    <property type="match status" value="1"/>
</dbReference>
<dbReference type="RefSeq" id="WP_245807380.1">
    <property type="nucleotide sequence ID" value="NZ_CP022347.1"/>
</dbReference>
<gene>
    <name evidence="2" type="ORF">CAV_0920</name>
</gene>
<dbReference type="AlphaFoldDB" id="A0A222MXL8"/>
<accession>A0A222MXL8</accession>
<dbReference type="GO" id="GO:0016746">
    <property type="term" value="F:acyltransferase activity"/>
    <property type="evidence" value="ECO:0007669"/>
    <property type="project" value="UniProtKB-KW"/>
</dbReference>
<protein>
    <submittedName>
        <fullName evidence="2">Lysophospholipid acyltransferase family protein (DUF374 domain)</fullName>
    </submittedName>
</protein>